<dbReference type="EC" id="4.2.3.1" evidence="4 11"/>
<dbReference type="CDD" id="cd01560">
    <property type="entry name" value="Thr-synth_2"/>
    <property type="match status" value="1"/>
</dbReference>
<dbReference type="GO" id="GO:0030170">
    <property type="term" value="F:pyridoxal phosphate binding"/>
    <property type="evidence" value="ECO:0007669"/>
    <property type="project" value="InterPro"/>
</dbReference>
<keyword evidence="8 12" id="KW-0663">Pyridoxal phosphate</keyword>
<comment type="similarity">
    <text evidence="3">Belongs to the threonine synthase family.</text>
</comment>
<comment type="catalytic activity">
    <reaction evidence="10">
        <text>O-phospho-L-homoserine + H2O = L-threonine + phosphate</text>
        <dbReference type="Rhea" id="RHEA:10840"/>
        <dbReference type="ChEBI" id="CHEBI:15377"/>
        <dbReference type="ChEBI" id="CHEBI:43474"/>
        <dbReference type="ChEBI" id="CHEBI:57590"/>
        <dbReference type="ChEBI" id="CHEBI:57926"/>
        <dbReference type="EC" id="4.2.3.1"/>
    </reaction>
</comment>
<keyword evidence="7" id="KW-0791">Threonine biosynthesis</keyword>
<dbReference type="GO" id="GO:0009088">
    <property type="term" value="P:threonine biosynthetic process"/>
    <property type="evidence" value="ECO:0007669"/>
    <property type="project" value="UniProtKB-UniRule"/>
</dbReference>
<dbReference type="NCBIfam" id="TIGR00260">
    <property type="entry name" value="thrC"/>
    <property type="match status" value="1"/>
</dbReference>
<evidence type="ECO:0000256" key="2">
    <source>
        <dbReference type="ARBA" id="ARBA00004979"/>
    </source>
</evidence>
<evidence type="ECO:0000259" key="13">
    <source>
        <dbReference type="Pfam" id="PF00291"/>
    </source>
</evidence>
<dbReference type="UniPathway" id="UPA00050">
    <property type="reaction ID" value="UER00065"/>
</dbReference>
<dbReference type="PANTHER" id="PTHR42690:SF1">
    <property type="entry name" value="THREONINE SYNTHASE-LIKE 2"/>
    <property type="match status" value="1"/>
</dbReference>
<proteinExistence type="inferred from homology"/>
<name>A0A212T298_9BURK</name>
<dbReference type="Gene3D" id="3.90.1380.10">
    <property type="entry name" value="Threonine synthase, N-terminal domain"/>
    <property type="match status" value="1"/>
</dbReference>
<organism evidence="15 16">
    <name type="scientific">Polynucleobacter victoriensis</name>
    <dbReference type="NCBI Taxonomy" id="2049319"/>
    <lineage>
        <taxon>Bacteria</taxon>
        <taxon>Pseudomonadati</taxon>
        <taxon>Pseudomonadota</taxon>
        <taxon>Betaproteobacteria</taxon>
        <taxon>Burkholderiales</taxon>
        <taxon>Burkholderiaceae</taxon>
        <taxon>Polynucleobacter</taxon>
    </lineage>
</organism>
<comment type="pathway">
    <text evidence="2">Amino-acid biosynthesis; L-threonine biosynthesis; L-threonine from L-aspartate: step 5/5.</text>
</comment>
<dbReference type="Pfam" id="PF24857">
    <property type="entry name" value="THR4_C"/>
    <property type="match status" value="1"/>
</dbReference>
<dbReference type="InterPro" id="IPR000634">
    <property type="entry name" value="Ser/Thr_deHydtase_PyrdxlP-BS"/>
</dbReference>
<dbReference type="AlphaFoldDB" id="A0A212T298"/>
<feature type="domain" description="Threonine synthase N-terminal" evidence="14">
    <location>
        <begin position="2"/>
        <end position="79"/>
    </location>
</feature>
<dbReference type="InterPro" id="IPR029144">
    <property type="entry name" value="Thr_synth_N"/>
</dbReference>
<comment type="cofactor">
    <cofactor evidence="1 12">
        <name>pyridoxal 5'-phosphate</name>
        <dbReference type="ChEBI" id="CHEBI:597326"/>
    </cofactor>
</comment>
<keyword evidence="6" id="KW-0028">Amino-acid biosynthesis</keyword>
<protein>
    <recommendedName>
        <fullName evidence="5 11">Threonine synthase</fullName>
        <ecNumber evidence="4 11">4.2.3.1</ecNumber>
    </recommendedName>
</protein>
<evidence type="ECO:0000256" key="11">
    <source>
        <dbReference type="NCBIfam" id="TIGR00260"/>
    </source>
</evidence>
<dbReference type="Proteomes" id="UP000197215">
    <property type="component" value="Unassembled WGS sequence"/>
</dbReference>
<dbReference type="Pfam" id="PF14821">
    <property type="entry name" value="Thr_synth_N"/>
    <property type="match status" value="1"/>
</dbReference>
<dbReference type="InterPro" id="IPR001926">
    <property type="entry name" value="TrpB-like_PALP"/>
</dbReference>
<gene>
    <name evidence="15" type="ORF">SAMN06295916_0176</name>
</gene>
<feature type="domain" description="Tryptophan synthase beta chain-like PALP" evidence="13">
    <location>
        <begin position="100"/>
        <end position="340"/>
    </location>
</feature>
<dbReference type="InterPro" id="IPR036052">
    <property type="entry name" value="TrpB-like_PALP_sf"/>
</dbReference>
<dbReference type="InterPro" id="IPR051166">
    <property type="entry name" value="Threonine_Synthase"/>
</dbReference>
<accession>A0A212T298</accession>
<evidence type="ECO:0000256" key="5">
    <source>
        <dbReference type="ARBA" id="ARBA00018679"/>
    </source>
</evidence>
<evidence type="ECO:0000256" key="10">
    <source>
        <dbReference type="ARBA" id="ARBA00049144"/>
    </source>
</evidence>
<dbReference type="PROSITE" id="PS00165">
    <property type="entry name" value="DEHYDRATASE_SER_THR"/>
    <property type="match status" value="1"/>
</dbReference>
<keyword evidence="9" id="KW-0456">Lyase</keyword>
<evidence type="ECO:0000256" key="12">
    <source>
        <dbReference type="PIRSR" id="PIRSR604450-51"/>
    </source>
</evidence>
<evidence type="ECO:0000256" key="6">
    <source>
        <dbReference type="ARBA" id="ARBA00022605"/>
    </source>
</evidence>
<evidence type="ECO:0000256" key="1">
    <source>
        <dbReference type="ARBA" id="ARBA00001933"/>
    </source>
</evidence>
<dbReference type="InterPro" id="IPR037158">
    <property type="entry name" value="Thr_synth_N_sf"/>
</dbReference>
<dbReference type="EMBL" id="FYEX01000001">
    <property type="protein sequence ID" value="SNC59951.1"/>
    <property type="molecule type" value="Genomic_DNA"/>
</dbReference>
<dbReference type="Gene3D" id="3.40.50.1100">
    <property type="match status" value="2"/>
</dbReference>
<keyword evidence="16" id="KW-1185">Reference proteome</keyword>
<sequence>MHYISTRGHNANQTFSQILLGGLAADGGLYLPSKYPKITPAQLDAWRGLSYADLAFEVLSLYCDDIPKEDLKALVQKTYTAQVYCNGRADDRAEDITPIHWLGDEQGTRLGLLSLSNGPTLAFKDMAMQLLGNLFEYTLNKQGQELNILGATSGDTGSAAEYAMRGKKGVRVFMLSPNGKMSPFQVAQMYSLQDENIYNIAIDGVFDDAQDIVKGVSNDHAYKARHKIGTVNSINWARVVAQVVYYFQGYLLATKTSHEKVSFCVPSGNFGNVCAGHIARMMGLPIEKLVVATNENDVLDEFFKTGIYRARKSAETFHTTSPSMDISKASNFERFVYDLVGQDAARTAQMFKDVETKGGFDLSNDPAYKDIAKYGFVSGKSTHANRLDTIRDIHAKYSVLIDTHTADGVKVARENLQKDIPMLVLETALPIKFAETIEEAIGRAPDRPASFVGIEDKPQRVTVMPADLNQVKDFVAKHTGL</sequence>
<dbReference type="SUPFAM" id="SSF53686">
    <property type="entry name" value="Tryptophan synthase beta subunit-like PLP-dependent enzymes"/>
    <property type="match status" value="1"/>
</dbReference>
<evidence type="ECO:0000313" key="16">
    <source>
        <dbReference type="Proteomes" id="UP000197215"/>
    </source>
</evidence>
<evidence type="ECO:0000256" key="7">
    <source>
        <dbReference type="ARBA" id="ARBA00022697"/>
    </source>
</evidence>
<evidence type="ECO:0000256" key="9">
    <source>
        <dbReference type="ARBA" id="ARBA00023239"/>
    </source>
</evidence>
<evidence type="ECO:0000256" key="3">
    <source>
        <dbReference type="ARBA" id="ARBA00005517"/>
    </source>
</evidence>
<evidence type="ECO:0000313" key="15">
    <source>
        <dbReference type="EMBL" id="SNC59951.1"/>
    </source>
</evidence>
<dbReference type="Pfam" id="PF00291">
    <property type="entry name" value="PALP"/>
    <property type="match status" value="1"/>
</dbReference>
<dbReference type="OrthoDB" id="9763107at2"/>
<evidence type="ECO:0000256" key="8">
    <source>
        <dbReference type="ARBA" id="ARBA00022898"/>
    </source>
</evidence>
<reference evidence="15 16" key="1">
    <citation type="submission" date="2017-06" db="EMBL/GenBank/DDBJ databases">
        <authorList>
            <person name="Kim H.J."/>
            <person name="Triplett B.A."/>
        </authorList>
    </citation>
    <scope>NUCLEOTIDE SEQUENCE [LARGE SCALE GENOMIC DNA]</scope>
    <source>
        <strain evidence="15 16">MWH-VicM1</strain>
    </source>
</reference>
<feature type="modified residue" description="N6-(pyridoxal phosphate)lysine" evidence="12">
    <location>
        <position position="124"/>
    </location>
</feature>
<evidence type="ECO:0000256" key="4">
    <source>
        <dbReference type="ARBA" id="ARBA00013028"/>
    </source>
</evidence>
<dbReference type="PANTHER" id="PTHR42690">
    <property type="entry name" value="THREONINE SYNTHASE FAMILY MEMBER"/>
    <property type="match status" value="1"/>
</dbReference>
<dbReference type="RefSeq" id="WP_088812035.1">
    <property type="nucleotide sequence ID" value="NZ_FYEX01000001.1"/>
</dbReference>
<dbReference type="GO" id="GO:0004795">
    <property type="term" value="F:threonine synthase activity"/>
    <property type="evidence" value="ECO:0007669"/>
    <property type="project" value="UniProtKB-UniRule"/>
</dbReference>
<evidence type="ECO:0000259" key="14">
    <source>
        <dbReference type="Pfam" id="PF14821"/>
    </source>
</evidence>
<dbReference type="InterPro" id="IPR004450">
    <property type="entry name" value="Thr_synthase-like"/>
</dbReference>